<evidence type="ECO:0000313" key="3">
    <source>
        <dbReference type="Proteomes" id="UP000530564"/>
    </source>
</evidence>
<proteinExistence type="predicted"/>
<keyword evidence="3" id="KW-1185">Reference proteome</keyword>
<name>A0A840A4N6_9CAUL</name>
<evidence type="ECO:0000256" key="1">
    <source>
        <dbReference type="SAM" id="SignalP"/>
    </source>
</evidence>
<evidence type="ECO:0000313" key="2">
    <source>
        <dbReference type="EMBL" id="MBB3892342.1"/>
    </source>
</evidence>
<feature type="signal peptide" evidence="1">
    <location>
        <begin position="1"/>
        <end position="32"/>
    </location>
</feature>
<dbReference type="Proteomes" id="UP000530564">
    <property type="component" value="Unassembled WGS sequence"/>
</dbReference>
<accession>A0A840A4N6</accession>
<protein>
    <submittedName>
        <fullName evidence="2">Uncharacterized protein</fullName>
    </submittedName>
</protein>
<feature type="chain" id="PRO_5032460406" evidence="1">
    <location>
        <begin position="33"/>
        <end position="80"/>
    </location>
</feature>
<dbReference type="EMBL" id="JACIDK010000004">
    <property type="protein sequence ID" value="MBB3892342.1"/>
    <property type="molecule type" value="Genomic_DNA"/>
</dbReference>
<dbReference type="AlphaFoldDB" id="A0A840A4N6"/>
<keyword evidence="1" id="KW-0732">Signal</keyword>
<reference evidence="2 3" key="1">
    <citation type="submission" date="2020-08" db="EMBL/GenBank/DDBJ databases">
        <title>Genomic Encyclopedia of Type Strains, Phase IV (KMG-IV): sequencing the most valuable type-strain genomes for metagenomic binning, comparative biology and taxonomic classification.</title>
        <authorList>
            <person name="Goeker M."/>
        </authorList>
    </citation>
    <scope>NUCLEOTIDE SEQUENCE [LARGE SCALE GENOMIC DNA]</scope>
    <source>
        <strain evidence="2 3">DSM 21793</strain>
    </source>
</reference>
<sequence length="80" mass="8328">MTRRRDSKGSEMKVLATTVFIVAIASASSAEAPTFASRAPPTAAQAGTVVALLSGPDFTVVTPRGDPWNARALPRSGETR</sequence>
<organism evidence="2 3">
    <name type="scientific">Phenylobacterium haematophilum</name>
    <dbReference type="NCBI Taxonomy" id="98513"/>
    <lineage>
        <taxon>Bacteria</taxon>
        <taxon>Pseudomonadati</taxon>
        <taxon>Pseudomonadota</taxon>
        <taxon>Alphaproteobacteria</taxon>
        <taxon>Caulobacterales</taxon>
        <taxon>Caulobacteraceae</taxon>
        <taxon>Phenylobacterium</taxon>
    </lineage>
</organism>
<dbReference type="RefSeq" id="WP_183774411.1">
    <property type="nucleotide sequence ID" value="NZ_JACIDK010000004.1"/>
</dbReference>
<comment type="caution">
    <text evidence="2">The sequence shown here is derived from an EMBL/GenBank/DDBJ whole genome shotgun (WGS) entry which is preliminary data.</text>
</comment>
<gene>
    <name evidence="2" type="ORF">GGQ61_003075</name>
</gene>